<sequence length="107" mass="11899">MTKLSKDFNDFEFQCPCCGKNKVAGELVTKLQQLRDIINKPIHITSGYRCQAYNKKIGGYSKSPHLDGLAVDINVSCILPVALANIASEIADIRIGIYKQHIHIDLI</sequence>
<dbReference type="EMBL" id="BARU01023012">
    <property type="protein sequence ID" value="GAH48592.1"/>
    <property type="molecule type" value="Genomic_DNA"/>
</dbReference>
<dbReference type="Gene3D" id="3.30.1380.10">
    <property type="match status" value="1"/>
</dbReference>
<organism evidence="2">
    <name type="scientific">marine sediment metagenome</name>
    <dbReference type="NCBI Taxonomy" id="412755"/>
    <lineage>
        <taxon>unclassified sequences</taxon>
        <taxon>metagenomes</taxon>
        <taxon>ecological metagenomes</taxon>
    </lineage>
</organism>
<dbReference type="InterPro" id="IPR013230">
    <property type="entry name" value="Peptidase_M15A_C"/>
</dbReference>
<feature type="domain" description="Peptidase M15A C-terminal" evidence="1">
    <location>
        <begin position="20"/>
        <end position="105"/>
    </location>
</feature>
<dbReference type="InterPro" id="IPR009045">
    <property type="entry name" value="Zn_M74/Hedgehog-like"/>
</dbReference>
<evidence type="ECO:0000259" key="1">
    <source>
        <dbReference type="Pfam" id="PF08291"/>
    </source>
</evidence>
<proteinExistence type="predicted"/>
<evidence type="ECO:0000313" key="2">
    <source>
        <dbReference type="EMBL" id="GAH48592.1"/>
    </source>
</evidence>
<protein>
    <recommendedName>
        <fullName evidence="1">Peptidase M15A C-terminal domain-containing protein</fullName>
    </recommendedName>
</protein>
<reference evidence="2" key="1">
    <citation type="journal article" date="2014" name="Front. Microbiol.">
        <title>High frequency of phylogenetically diverse reductive dehalogenase-homologous genes in deep subseafloor sedimentary metagenomes.</title>
        <authorList>
            <person name="Kawai M."/>
            <person name="Futagami T."/>
            <person name="Toyoda A."/>
            <person name="Takaki Y."/>
            <person name="Nishi S."/>
            <person name="Hori S."/>
            <person name="Arai W."/>
            <person name="Tsubouchi T."/>
            <person name="Morono Y."/>
            <person name="Uchiyama I."/>
            <person name="Ito T."/>
            <person name="Fujiyama A."/>
            <person name="Inagaki F."/>
            <person name="Takami H."/>
        </authorList>
    </citation>
    <scope>NUCLEOTIDE SEQUENCE</scope>
    <source>
        <strain evidence="2">Expedition CK06-06</strain>
    </source>
</reference>
<dbReference type="AlphaFoldDB" id="X1FUC1"/>
<gene>
    <name evidence="2" type="ORF">S03H2_37385</name>
</gene>
<comment type="caution">
    <text evidence="2">The sequence shown here is derived from an EMBL/GenBank/DDBJ whole genome shotgun (WGS) entry which is preliminary data.</text>
</comment>
<dbReference type="SUPFAM" id="SSF55166">
    <property type="entry name" value="Hedgehog/DD-peptidase"/>
    <property type="match status" value="1"/>
</dbReference>
<dbReference type="Pfam" id="PF08291">
    <property type="entry name" value="Peptidase_M15_3"/>
    <property type="match status" value="1"/>
</dbReference>
<name>X1FUC1_9ZZZZ</name>
<accession>X1FUC1</accession>